<protein>
    <recommendedName>
        <fullName evidence="7">ABC transporter substrate-binding protein</fullName>
    </recommendedName>
</protein>
<dbReference type="SUPFAM" id="SSF53850">
    <property type="entry name" value="Periplasmic binding protein-like II"/>
    <property type="match status" value="1"/>
</dbReference>
<comment type="subcellular location">
    <subcellularLocation>
        <location evidence="1">Cell envelope</location>
    </subcellularLocation>
</comment>
<accession>A0A1F7WSF7</accession>
<evidence type="ECO:0000256" key="1">
    <source>
        <dbReference type="ARBA" id="ARBA00004196"/>
    </source>
</evidence>
<dbReference type="PROSITE" id="PS51257">
    <property type="entry name" value="PROKAR_LIPOPROTEIN"/>
    <property type="match status" value="1"/>
</dbReference>
<evidence type="ECO:0000256" key="4">
    <source>
        <dbReference type="ARBA" id="ARBA00022729"/>
    </source>
</evidence>
<dbReference type="InterPro" id="IPR050490">
    <property type="entry name" value="Bact_solute-bd_prot1"/>
</dbReference>
<keyword evidence="3" id="KW-0813">Transport</keyword>
<dbReference type="Pfam" id="PF13416">
    <property type="entry name" value="SBP_bac_8"/>
    <property type="match status" value="1"/>
</dbReference>
<dbReference type="GO" id="GO:0030313">
    <property type="term" value="C:cell envelope"/>
    <property type="evidence" value="ECO:0007669"/>
    <property type="project" value="UniProtKB-SubCell"/>
</dbReference>
<dbReference type="STRING" id="1817813.A2008_04450"/>
<dbReference type="InterPro" id="IPR006059">
    <property type="entry name" value="SBP"/>
</dbReference>
<evidence type="ECO:0000256" key="2">
    <source>
        <dbReference type="ARBA" id="ARBA00008520"/>
    </source>
</evidence>
<dbReference type="EMBL" id="MGFH01000105">
    <property type="protein sequence ID" value="OGM05660.1"/>
    <property type="molecule type" value="Genomic_DNA"/>
</dbReference>
<name>A0A1F7WSF7_9BACT</name>
<keyword evidence="4" id="KW-0732">Signal</keyword>
<comment type="caution">
    <text evidence="5">The sequence shown here is derived from an EMBL/GenBank/DDBJ whole genome shotgun (WGS) entry which is preliminary data.</text>
</comment>
<evidence type="ECO:0000313" key="5">
    <source>
        <dbReference type="EMBL" id="OGM05660.1"/>
    </source>
</evidence>
<dbReference type="AlphaFoldDB" id="A0A1F7WSF7"/>
<evidence type="ECO:0008006" key="7">
    <source>
        <dbReference type="Google" id="ProtNLM"/>
    </source>
</evidence>
<proteinExistence type="inferred from homology"/>
<dbReference type="PANTHER" id="PTHR43649:SF31">
    <property type="entry name" value="SN-GLYCEROL-3-PHOSPHATE-BINDING PERIPLASMIC PROTEIN UGPB"/>
    <property type="match status" value="1"/>
</dbReference>
<dbReference type="PANTHER" id="PTHR43649">
    <property type="entry name" value="ARABINOSE-BINDING PROTEIN-RELATED"/>
    <property type="match status" value="1"/>
</dbReference>
<reference evidence="5 6" key="1">
    <citation type="journal article" date="2016" name="Nat. Commun.">
        <title>Thousands of microbial genomes shed light on interconnected biogeochemical processes in an aquifer system.</title>
        <authorList>
            <person name="Anantharaman K."/>
            <person name="Brown C.T."/>
            <person name="Hug L.A."/>
            <person name="Sharon I."/>
            <person name="Castelle C.J."/>
            <person name="Probst A.J."/>
            <person name="Thomas B.C."/>
            <person name="Singh A."/>
            <person name="Wilkins M.J."/>
            <person name="Karaoz U."/>
            <person name="Brodie E.L."/>
            <person name="Williams K.H."/>
            <person name="Hubbard S.S."/>
            <person name="Banfield J.F."/>
        </authorList>
    </citation>
    <scope>NUCLEOTIDE SEQUENCE [LARGE SCALE GENOMIC DNA]</scope>
</reference>
<dbReference type="CDD" id="cd14748">
    <property type="entry name" value="PBP2_UgpB"/>
    <property type="match status" value="1"/>
</dbReference>
<evidence type="ECO:0000256" key="3">
    <source>
        <dbReference type="ARBA" id="ARBA00022448"/>
    </source>
</evidence>
<gene>
    <name evidence="5" type="ORF">A2008_04450</name>
</gene>
<sequence>MALNNGRGAAAIKSKLFITIAVLLTALMFSGCVCGPRKRGPQYTADGRLKIVFWHSMAGKLGEILNSMIDEYNKNNKDNIFVKTEFIGEYATLNQKIAAAVFAEIPPHIAQVYETWTVKLKREDAVVALDKYIDSKEVGIDKNDIVPALLKNVTMDDGKIYSMPFNKSIPALYYNKRLFEAVGLDPEKPPVTWNDFIEYGKKLTTIEHKGFLFNEYVNFEDYEKEHGAGSFPPRSLKPGHTVIWGNAFISDPWSFENYIFQNGGRILSEDGKKAVINSPEALVAADYLVDKMKKHRFAMRTSGREHQNEFIAERVAMIEGTIVSKVFMQSSLRFPFGMSTIPYNKINTSVLSGTNVAVFAYFSEAETLAAWKFIKWFTDTDQTARWGIDTTYMPVRKSAYETEMVKEAIKKDPNMKVALTMLEKIDFEPQVAAWFECRAILGKVTEALVLSSKSPKQILDEAVVEMNEVLELEEL</sequence>
<comment type="similarity">
    <text evidence="2">Belongs to the bacterial solute-binding protein 1 family.</text>
</comment>
<evidence type="ECO:0000313" key="6">
    <source>
        <dbReference type="Proteomes" id="UP000178735"/>
    </source>
</evidence>
<dbReference type="Gene3D" id="3.40.190.10">
    <property type="entry name" value="Periplasmic binding protein-like II"/>
    <property type="match status" value="1"/>
</dbReference>
<dbReference type="Proteomes" id="UP000178735">
    <property type="component" value="Unassembled WGS sequence"/>
</dbReference>
<organism evidence="5 6">
    <name type="scientific">Candidatus Wallbacteria bacterium GWC2_49_35</name>
    <dbReference type="NCBI Taxonomy" id="1817813"/>
    <lineage>
        <taxon>Bacteria</taxon>
        <taxon>Candidatus Walliibacteriota</taxon>
    </lineage>
</organism>